<evidence type="ECO:0000259" key="2">
    <source>
        <dbReference type="PROSITE" id="PS51677"/>
    </source>
</evidence>
<sequence length="251" mass="29080">MKSKLKCIIFIFLSLLITSIINENNNCIFAAENKPCSENDCSVDENKKIIYLTFDDGPSYKVTNKVLDILKDNEVNATFFLIGNQIEGKEDVVKRIYDEGNSIGLHTYTHNFRRIYCDEDKFIQEMIDCRSEIQKVVGISPNIIRFPGGSCKHLSKSYLNKLHENEFRVYDWDLDNCDGLNPQDSPYNLYRKAIKGSDKMNNIILLMHCTDMNKNTCQALPKIIKFYKNSGYEFKTITEDTAELYFPLKNK</sequence>
<evidence type="ECO:0000313" key="3">
    <source>
        <dbReference type="EMBL" id="MVX63294.1"/>
    </source>
</evidence>
<dbReference type="CDD" id="cd10944">
    <property type="entry name" value="CE4_SmPgdA_like"/>
    <property type="match status" value="1"/>
</dbReference>
<reference evidence="3" key="1">
    <citation type="submission" date="2019-12" db="EMBL/GenBank/DDBJ databases">
        <title>Microbes associate with the intestines of laboratory mice.</title>
        <authorList>
            <person name="Navarre W."/>
            <person name="Wong E."/>
        </authorList>
    </citation>
    <scope>NUCLEOTIDE SEQUENCE</scope>
    <source>
        <strain evidence="3">NM79_F5</strain>
    </source>
</reference>
<dbReference type="EMBL" id="WSRQ01000007">
    <property type="protein sequence ID" value="MVX63294.1"/>
    <property type="molecule type" value="Genomic_DNA"/>
</dbReference>
<dbReference type="PANTHER" id="PTHR10587:SF125">
    <property type="entry name" value="POLYSACCHARIDE DEACETYLASE YHEN-RELATED"/>
    <property type="match status" value="1"/>
</dbReference>
<accession>A0A964W1I4</accession>
<dbReference type="SUPFAM" id="SSF88713">
    <property type="entry name" value="Glycoside hydrolase/deacetylase"/>
    <property type="match status" value="1"/>
</dbReference>
<dbReference type="Pfam" id="PF01522">
    <property type="entry name" value="Polysacc_deac_1"/>
    <property type="match status" value="1"/>
</dbReference>
<dbReference type="InterPro" id="IPR002509">
    <property type="entry name" value="NODB_dom"/>
</dbReference>
<dbReference type="Gene3D" id="3.20.20.370">
    <property type="entry name" value="Glycoside hydrolase/deacetylase"/>
    <property type="match status" value="1"/>
</dbReference>
<comment type="caution">
    <text evidence="3">The sequence shown here is derived from an EMBL/GenBank/DDBJ whole genome shotgun (WGS) entry which is preliminary data.</text>
</comment>
<dbReference type="Proteomes" id="UP000656077">
    <property type="component" value="Unassembled WGS sequence"/>
</dbReference>
<evidence type="ECO:0000256" key="1">
    <source>
        <dbReference type="SAM" id="SignalP"/>
    </source>
</evidence>
<dbReference type="InterPro" id="IPR050248">
    <property type="entry name" value="Polysacc_deacetylase_ArnD"/>
</dbReference>
<dbReference type="GO" id="GO:0005975">
    <property type="term" value="P:carbohydrate metabolic process"/>
    <property type="evidence" value="ECO:0007669"/>
    <property type="project" value="InterPro"/>
</dbReference>
<feature type="signal peptide" evidence="1">
    <location>
        <begin position="1"/>
        <end position="22"/>
    </location>
</feature>
<proteinExistence type="predicted"/>
<dbReference type="PANTHER" id="PTHR10587">
    <property type="entry name" value="GLYCOSYL TRANSFERASE-RELATED"/>
    <property type="match status" value="1"/>
</dbReference>
<dbReference type="PROSITE" id="PS51677">
    <property type="entry name" value="NODB"/>
    <property type="match status" value="1"/>
</dbReference>
<protein>
    <submittedName>
        <fullName evidence="3">Polysaccharide deacetylase family protein</fullName>
    </submittedName>
</protein>
<dbReference type="GO" id="GO:0016810">
    <property type="term" value="F:hydrolase activity, acting on carbon-nitrogen (but not peptide) bonds"/>
    <property type="evidence" value="ECO:0007669"/>
    <property type="project" value="InterPro"/>
</dbReference>
<dbReference type="AlphaFoldDB" id="A0A964W1I4"/>
<feature type="chain" id="PRO_5038562250" evidence="1">
    <location>
        <begin position="23"/>
        <end position="251"/>
    </location>
</feature>
<feature type="domain" description="NodB homology" evidence="2">
    <location>
        <begin position="48"/>
        <end position="235"/>
    </location>
</feature>
<evidence type="ECO:0000313" key="4">
    <source>
        <dbReference type="Proteomes" id="UP000656077"/>
    </source>
</evidence>
<dbReference type="InterPro" id="IPR011330">
    <property type="entry name" value="Glyco_hydro/deAcase_b/a-brl"/>
</dbReference>
<keyword evidence="1" id="KW-0732">Signal</keyword>
<gene>
    <name evidence="3" type="ORF">GKZ28_06220</name>
</gene>
<organism evidence="3 4">
    <name type="scientific">Clostridium chromiireducens</name>
    <dbReference type="NCBI Taxonomy" id="225345"/>
    <lineage>
        <taxon>Bacteria</taxon>
        <taxon>Bacillati</taxon>
        <taxon>Bacillota</taxon>
        <taxon>Clostridia</taxon>
        <taxon>Eubacteriales</taxon>
        <taxon>Clostridiaceae</taxon>
        <taxon>Clostridium</taxon>
    </lineage>
</organism>
<name>A0A964W1I4_9CLOT</name>